<evidence type="ECO:0000256" key="9">
    <source>
        <dbReference type="PROSITE-ProRule" id="PRU00042"/>
    </source>
</evidence>
<feature type="domain" description="C2H2-type" evidence="10">
    <location>
        <begin position="51"/>
        <end position="80"/>
    </location>
</feature>
<dbReference type="PROSITE" id="PS00028">
    <property type="entry name" value="ZINC_FINGER_C2H2_1"/>
    <property type="match status" value="3"/>
</dbReference>
<accession>A0AAV9Z4H7</accession>
<keyword evidence="2" id="KW-0678">Repressor</keyword>
<evidence type="ECO:0000256" key="5">
    <source>
        <dbReference type="ARBA" id="ARBA00022771"/>
    </source>
</evidence>
<dbReference type="InterPro" id="IPR013087">
    <property type="entry name" value="Znf_C2H2_type"/>
</dbReference>
<evidence type="ECO:0000313" key="12">
    <source>
        <dbReference type="Proteomes" id="UP001362999"/>
    </source>
</evidence>
<keyword evidence="5 9" id="KW-0863">Zinc-finger</keyword>
<feature type="domain" description="C2H2-type" evidence="10">
    <location>
        <begin position="81"/>
        <end position="108"/>
    </location>
</feature>
<evidence type="ECO:0000313" key="11">
    <source>
        <dbReference type="EMBL" id="KAK6971531.1"/>
    </source>
</evidence>
<evidence type="ECO:0000256" key="1">
    <source>
        <dbReference type="ARBA" id="ARBA00004123"/>
    </source>
</evidence>
<dbReference type="SUPFAM" id="SSF57667">
    <property type="entry name" value="beta-beta-alpha zinc fingers"/>
    <property type="match status" value="2"/>
</dbReference>
<evidence type="ECO:0000256" key="6">
    <source>
        <dbReference type="ARBA" id="ARBA00022833"/>
    </source>
</evidence>
<dbReference type="InterPro" id="IPR036236">
    <property type="entry name" value="Znf_C2H2_sf"/>
</dbReference>
<comment type="similarity">
    <text evidence="8">Belongs to the pacC/RIM101 family.</text>
</comment>
<feature type="domain" description="C2H2-type" evidence="10">
    <location>
        <begin position="15"/>
        <end position="45"/>
    </location>
</feature>
<evidence type="ECO:0000256" key="7">
    <source>
        <dbReference type="ARBA" id="ARBA00023242"/>
    </source>
</evidence>
<keyword evidence="6" id="KW-0862">Zinc</keyword>
<dbReference type="EMBL" id="JAWWNJ010000210">
    <property type="protein sequence ID" value="KAK6971531.1"/>
    <property type="molecule type" value="Genomic_DNA"/>
</dbReference>
<dbReference type="GO" id="GO:0045944">
    <property type="term" value="P:positive regulation of transcription by RNA polymerase II"/>
    <property type="evidence" value="ECO:0007669"/>
    <property type="project" value="TreeGrafter"/>
</dbReference>
<evidence type="ECO:0000256" key="8">
    <source>
        <dbReference type="ARBA" id="ARBA00038089"/>
    </source>
</evidence>
<dbReference type="InterPro" id="IPR050806">
    <property type="entry name" value="pacC/RIM101"/>
</dbReference>
<dbReference type="PANTHER" id="PTHR47257">
    <property type="entry name" value="PH-RESPONSE TRANSCRIPTION FACTOR PACC/RIM101"/>
    <property type="match status" value="1"/>
</dbReference>
<dbReference type="Gene3D" id="3.30.160.60">
    <property type="entry name" value="Classic Zinc Finger"/>
    <property type="match status" value="2"/>
</dbReference>
<dbReference type="Proteomes" id="UP001362999">
    <property type="component" value="Unassembled WGS sequence"/>
</dbReference>
<evidence type="ECO:0000256" key="3">
    <source>
        <dbReference type="ARBA" id="ARBA00022723"/>
    </source>
</evidence>
<evidence type="ECO:0000256" key="2">
    <source>
        <dbReference type="ARBA" id="ARBA00022491"/>
    </source>
</evidence>
<gene>
    <name evidence="11" type="ORF">R3P38DRAFT_2586989</name>
</gene>
<evidence type="ECO:0000256" key="4">
    <source>
        <dbReference type="ARBA" id="ARBA00022737"/>
    </source>
</evidence>
<dbReference type="SMART" id="SM00355">
    <property type="entry name" value="ZnF_C2H2"/>
    <property type="match status" value="3"/>
</dbReference>
<dbReference type="PANTHER" id="PTHR47257:SF1">
    <property type="entry name" value="PH-RESPONSE TRANSCRIPTION FACTOR PACC_RIM101"/>
    <property type="match status" value="1"/>
</dbReference>
<dbReference type="GO" id="GO:0005634">
    <property type="term" value="C:nucleus"/>
    <property type="evidence" value="ECO:0007669"/>
    <property type="project" value="UniProtKB-SubCell"/>
</dbReference>
<dbReference type="AlphaFoldDB" id="A0AAV9Z4H7"/>
<organism evidence="11 12">
    <name type="scientific">Favolaschia claudopus</name>
    <dbReference type="NCBI Taxonomy" id="2862362"/>
    <lineage>
        <taxon>Eukaryota</taxon>
        <taxon>Fungi</taxon>
        <taxon>Dikarya</taxon>
        <taxon>Basidiomycota</taxon>
        <taxon>Agaricomycotina</taxon>
        <taxon>Agaricomycetes</taxon>
        <taxon>Agaricomycetidae</taxon>
        <taxon>Agaricales</taxon>
        <taxon>Marasmiineae</taxon>
        <taxon>Mycenaceae</taxon>
        <taxon>Favolaschia</taxon>
    </lineage>
</organism>
<comment type="caution">
    <text evidence="11">The sequence shown here is derived from an EMBL/GenBank/DDBJ whole genome shotgun (WGS) entry which is preliminary data.</text>
</comment>
<reference evidence="11 12" key="1">
    <citation type="journal article" date="2024" name="J Genomics">
        <title>Draft genome sequencing and assembly of Favolaschia claudopus CIRM-BRFM 2984 isolated from oak limbs.</title>
        <authorList>
            <person name="Navarro D."/>
            <person name="Drula E."/>
            <person name="Chaduli D."/>
            <person name="Cazenave R."/>
            <person name="Ahrendt S."/>
            <person name="Wang J."/>
            <person name="Lipzen A."/>
            <person name="Daum C."/>
            <person name="Barry K."/>
            <person name="Grigoriev I.V."/>
            <person name="Favel A."/>
            <person name="Rosso M.N."/>
            <person name="Martin F."/>
        </authorList>
    </citation>
    <scope>NUCLEOTIDE SEQUENCE [LARGE SCALE GENOMIC DNA]</scope>
    <source>
        <strain evidence="11 12">CIRM-BRFM 2984</strain>
    </source>
</reference>
<comment type="subcellular location">
    <subcellularLocation>
        <location evidence="1">Nucleus</location>
    </subcellularLocation>
</comment>
<dbReference type="FunFam" id="3.30.160.60:FF:000145">
    <property type="entry name" value="Zinc finger protein 574"/>
    <property type="match status" value="1"/>
</dbReference>
<keyword evidence="12" id="KW-1185">Reference proteome</keyword>
<dbReference type="GO" id="GO:0008270">
    <property type="term" value="F:zinc ion binding"/>
    <property type="evidence" value="ECO:0007669"/>
    <property type="project" value="UniProtKB-KW"/>
</dbReference>
<evidence type="ECO:0000259" key="10">
    <source>
        <dbReference type="PROSITE" id="PS50157"/>
    </source>
</evidence>
<name>A0AAV9Z4H7_9AGAR</name>
<proteinExistence type="inferred from homology"/>
<sequence>MSQPSLIAAPPSHDHNCLWRGCSRSFTDPESFYNHMCNDHVGRKNTNNLCLTCKWKDCNSTFAKRGRITSHLRVHTNLRPHVCEICEHSFKRLGDLKRHRQTHTEVHRSQHKRSKALVVPDPAYWSKEVKNSAPSGTIPGKASSQAATLSAASYDLRAEWLAFPAAQSRSADVSAYAVGSGLFSPISPDFPYLTMHNDHSPGQMFSGSVDATLTGSEGYQNHVAEFLAEVEDRNHNPYNDRRPYSLSLFVFVSD</sequence>
<keyword evidence="3" id="KW-0479">Metal-binding</keyword>
<dbReference type="Pfam" id="PF00096">
    <property type="entry name" value="zf-C2H2"/>
    <property type="match status" value="1"/>
</dbReference>
<keyword evidence="4" id="KW-0677">Repeat</keyword>
<dbReference type="PROSITE" id="PS50157">
    <property type="entry name" value="ZINC_FINGER_C2H2_2"/>
    <property type="match status" value="3"/>
</dbReference>
<protein>
    <recommendedName>
        <fullName evidence="10">C2H2-type domain-containing protein</fullName>
    </recommendedName>
</protein>
<keyword evidence="7" id="KW-0539">Nucleus</keyword>